<dbReference type="HOGENOM" id="CLU_2274573_0_0_9"/>
<protein>
    <submittedName>
        <fullName evidence="2">HTH domain protein</fullName>
    </submittedName>
</protein>
<name>A0A090YI22_PAEMA</name>
<evidence type="ECO:0000313" key="3">
    <source>
        <dbReference type="Proteomes" id="UP000029278"/>
    </source>
</evidence>
<feature type="domain" description="Helix-turn-helix type 11" evidence="1">
    <location>
        <begin position="2"/>
        <end position="42"/>
    </location>
</feature>
<comment type="caution">
    <text evidence="2">The sequence shown here is derived from an EMBL/GenBank/DDBJ whole genome shotgun (WGS) entry which is preliminary data.</text>
</comment>
<evidence type="ECO:0000313" key="2">
    <source>
        <dbReference type="EMBL" id="KFM98468.1"/>
    </source>
</evidence>
<dbReference type="STRING" id="44252.DJ90_4361"/>
<dbReference type="Proteomes" id="UP000029278">
    <property type="component" value="Unassembled WGS sequence"/>
</dbReference>
<dbReference type="InterPro" id="IPR051534">
    <property type="entry name" value="CBASS_pafABC_assoc_protein"/>
</dbReference>
<dbReference type="AlphaFoldDB" id="A0A090YI22"/>
<dbReference type="Gene3D" id="1.10.10.10">
    <property type="entry name" value="Winged helix-like DNA-binding domain superfamily/Winged helix DNA-binding domain"/>
    <property type="match status" value="1"/>
</dbReference>
<dbReference type="InterPro" id="IPR036388">
    <property type="entry name" value="WH-like_DNA-bd_sf"/>
</dbReference>
<dbReference type="Pfam" id="PF08279">
    <property type="entry name" value="HTH_11"/>
    <property type="match status" value="1"/>
</dbReference>
<dbReference type="InterPro" id="IPR013196">
    <property type="entry name" value="HTH_11"/>
</dbReference>
<evidence type="ECO:0000259" key="1">
    <source>
        <dbReference type="Pfam" id="PF08279"/>
    </source>
</evidence>
<keyword evidence="3" id="KW-1185">Reference proteome</keyword>
<organism evidence="2 3">
    <name type="scientific">Paenibacillus macerans</name>
    <name type="common">Bacillus macerans</name>
    <dbReference type="NCBI Taxonomy" id="44252"/>
    <lineage>
        <taxon>Bacteria</taxon>
        <taxon>Bacillati</taxon>
        <taxon>Bacillota</taxon>
        <taxon>Bacilli</taxon>
        <taxon>Bacillales</taxon>
        <taxon>Paenibacillaceae</taxon>
        <taxon>Paenibacillus</taxon>
    </lineage>
</organism>
<accession>A0A090YI22</accession>
<proteinExistence type="predicted"/>
<dbReference type="InterPro" id="IPR036390">
    <property type="entry name" value="WH_DNA-bd_sf"/>
</dbReference>
<sequence>MTARQLADELEIHIRTVYRCIDSLCASGVPITADSGPNGGYRILGDFMESPLLFDADEQKALVHASIFAREAGYPFSAALERAVACYGVCAGQGFGYGVPRV</sequence>
<reference evidence="2 3" key="1">
    <citation type="submission" date="2014-04" db="EMBL/GenBank/DDBJ databases">
        <authorList>
            <person name="Bishop-Lilly K.A."/>
            <person name="Broomall S.M."/>
            <person name="Chain P.S."/>
            <person name="Chertkov O."/>
            <person name="Coyne S.R."/>
            <person name="Daligault H.E."/>
            <person name="Davenport K.W."/>
            <person name="Erkkila T."/>
            <person name="Frey K.G."/>
            <person name="Gibbons H.S."/>
            <person name="Gu W."/>
            <person name="Jaissle J."/>
            <person name="Johnson S.L."/>
            <person name="Koroleva G.I."/>
            <person name="Ladner J.T."/>
            <person name="Lo C.-C."/>
            <person name="Minogue T.D."/>
            <person name="Munk C."/>
            <person name="Palacios G.F."/>
            <person name="Redden C.L."/>
            <person name="Rosenzweig C.N."/>
            <person name="Scholz M.B."/>
            <person name="Teshima H."/>
            <person name="Xu Y."/>
        </authorList>
    </citation>
    <scope>NUCLEOTIDE SEQUENCE [LARGE SCALE GENOMIC DNA]</scope>
    <source>
        <strain evidence="2 3">8244</strain>
    </source>
</reference>
<dbReference type="SUPFAM" id="SSF46785">
    <property type="entry name" value="Winged helix' DNA-binding domain"/>
    <property type="match status" value="1"/>
</dbReference>
<dbReference type="PANTHER" id="PTHR34580">
    <property type="match status" value="1"/>
</dbReference>
<dbReference type="PANTHER" id="PTHR34580:SF3">
    <property type="entry name" value="PROTEIN PAFB"/>
    <property type="match status" value="1"/>
</dbReference>
<dbReference type="PATRIC" id="fig|44252.3.peg.4928"/>
<gene>
    <name evidence="2" type="ORF">DJ90_4361</name>
</gene>
<dbReference type="EMBL" id="JMQA01000040">
    <property type="protein sequence ID" value="KFM98468.1"/>
    <property type="molecule type" value="Genomic_DNA"/>
</dbReference>